<dbReference type="EMBL" id="JBEYBR010000174">
    <property type="protein sequence ID" value="MEU2126643.1"/>
    <property type="molecule type" value="Genomic_DNA"/>
</dbReference>
<gene>
    <name evidence="2" type="ORF">ABZ507_33050</name>
</gene>
<proteinExistence type="predicted"/>
<feature type="region of interest" description="Disordered" evidence="1">
    <location>
        <begin position="1"/>
        <end position="32"/>
    </location>
</feature>
<sequence length="252" mass="25182">AGIALYSDPDRAPGSPVIPGRPGQLTPDPAPGTSGVAVSGVAITTVPAAGGGIATSSGVEYGALTGRVADVCVDGDLSCAAPERAALLRMAAQLAAQTDLRDPLAALGSIQALLSGALGEAWTNLVNNDFQIGAGFVDYAPAASLAERLIDASDPRTPPPSPDETATASARWGQITAIVASDPVGQLPKLAGQVSGAWGQLTADNADLTNPGVWLRYADIHGRHTGYAAAGQLASGIAWLTALAHDLAGSHP</sequence>
<evidence type="ECO:0000256" key="1">
    <source>
        <dbReference type="SAM" id="MobiDB-lite"/>
    </source>
</evidence>
<protein>
    <submittedName>
        <fullName evidence="2">Uncharacterized protein</fullName>
    </submittedName>
</protein>
<evidence type="ECO:0000313" key="3">
    <source>
        <dbReference type="Proteomes" id="UP001550535"/>
    </source>
</evidence>
<keyword evidence="3" id="KW-1185">Reference proteome</keyword>
<feature type="non-terminal residue" evidence="2">
    <location>
        <position position="1"/>
    </location>
</feature>
<reference evidence="2 3" key="1">
    <citation type="submission" date="2024-06" db="EMBL/GenBank/DDBJ databases">
        <title>The Natural Products Discovery Center: Release of the First 8490 Sequenced Strains for Exploring Actinobacteria Biosynthetic Diversity.</title>
        <authorList>
            <person name="Kalkreuter E."/>
            <person name="Kautsar S.A."/>
            <person name="Yang D."/>
            <person name="Bader C.D."/>
            <person name="Teijaro C.N."/>
            <person name="Fluegel L."/>
            <person name="Davis C.M."/>
            <person name="Simpson J.R."/>
            <person name="Lauterbach L."/>
            <person name="Steele A.D."/>
            <person name="Gui C."/>
            <person name="Meng S."/>
            <person name="Li G."/>
            <person name="Viehrig K."/>
            <person name="Ye F."/>
            <person name="Su P."/>
            <person name="Kiefer A.F."/>
            <person name="Nichols A."/>
            <person name="Cepeda A.J."/>
            <person name="Yan W."/>
            <person name="Fan B."/>
            <person name="Jiang Y."/>
            <person name="Adhikari A."/>
            <person name="Zheng C.-J."/>
            <person name="Schuster L."/>
            <person name="Cowan T.M."/>
            <person name="Smanski M.J."/>
            <person name="Chevrette M.G."/>
            <person name="De Carvalho L.P.S."/>
            <person name="Shen B."/>
        </authorList>
    </citation>
    <scope>NUCLEOTIDE SEQUENCE [LARGE SCALE GENOMIC DNA]</scope>
    <source>
        <strain evidence="2 3">NPDC019434</strain>
    </source>
</reference>
<name>A0ABV2XL70_9NOCA</name>
<dbReference type="Gene3D" id="3.40.50.1820">
    <property type="entry name" value="alpha/beta hydrolase"/>
    <property type="match status" value="1"/>
</dbReference>
<organism evidence="2 3">
    <name type="scientific">Nocardia niwae</name>
    <dbReference type="NCBI Taxonomy" id="626084"/>
    <lineage>
        <taxon>Bacteria</taxon>
        <taxon>Bacillati</taxon>
        <taxon>Actinomycetota</taxon>
        <taxon>Actinomycetes</taxon>
        <taxon>Mycobacteriales</taxon>
        <taxon>Nocardiaceae</taxon>
        <taxon>Nocardia</taxon>
    </lineage>
</organism>
<comment type="caution">
    <text evidence="2">The sequence shown here is derived from an EMBL/GenBank/DDBJ whole genome shotgun (WGS) entry which is preliminary data.</text>
</comment>
<accession>A0ABV2XL70</accession>
<evidence type="ECO:0000313" key="2">
    <source>
        <dbReference type="EMBL" id="MEU2126643.1"/>
    </source>
</evidence>
<dbReference type="InterPro" id="IPR029058">
    <property type="entry name" value="AB_hydrolase_fold"/>
</dbReference>
<dbReference type="Proteomes" id="UP001550535">
    <property type="component" value="Unassembled WGS sequence"/>
</dbReference>